<sequence>MRCASCEREVDEVCQDGFCRRCHVSLSFEDCCDGTWAARISMLNGRSVEEARKIYPDARI</sequence>
<accession>X0UI93</accession>
<comment type="caution">
    <text evidence="1">The sequence shown here is derived from an EMBL/GenBank/DDBJ whole genome shotgun (WGS) entry which is preliminary data.</text>
</comment>
<dbReference type="AlphaFoldDB" id="X0UI93"/>
<protein>
    <submittedName>
        <fullName evidence="1">Uncharacterized protein</fullName>
    </submittedName>
</protein>
<evidence type="ECO:0000313" key="1">
    <source>
        <dbReference type="EMBL" id="GAG00098.1"/>
    </source>
</evidence>
<organism evidence="1">
    <name type="scientific">marine sediment metagenome</name>
    <dbReference type="NCBI Taxonomy" id="412755"/>
    <lineage>
        <taxon>unclassified sequences</taxon>
        <taxon>metagenomes</taxon>
        <taxon>ecological metagenomes</taxon>
    </lineage>
</organism>
<proteinExistence type="predicted"/>
<reference evidence="1" key="1">
    <citation type="journal article" date="2014" name="Front. Microbiol.">
        <title>High frequency of phylogenetically diverse reductive dehalogenase-homologous genes in deep subseafloor sedimentary metagenomes.</title>
        <authorList>
            <person name="Kawai M."/>
            <person name="Futagami T."/>
            <person name="Toyoda A."/>
            <person name="Takaki Y."/>
            <person name="Nishi S."/>
            <person name="Hori S."/>
            <person name="Arai W."/>
            <person name="Tsubouchi T."/>
            <person name="Morono Y."/>
            <person name="Uchiyama I."/>
            <person name="Ito T."/>
            <person name="Fujiyama A."/>
            <person name="Inagaki F."/>
            <person name="Takami H."/>
        </authorList>
    </citation>
    <scope>NUCLEOTIDE SEQUENCE</scope>
    <source>
        <strain evidence="1">Expedition CK06-06</strain>
    </source>
</reference>
<name>X0UI93_9ZZZZ</name>
<gene>
    <name evidence="1" type="ORF">S01H1_43385</name>
</gene>
<dbReference type="EMBL" id="BARS01027637">
    <property type="protein sequence ID" value="GAG00098.1"/>
    <property type="molecule type" value="Genomic_DNA"/>
</dbReference>